<dbReference type="SMART" id="SM00146">
    <property type="entry name" value="PI3Kc"/>
    <property type="match status" value="1"/>
</dbReference>
<dbReference type="PROSITE" id="PS51547">
    <property type="entry name" value="C2_PI3K"/>
    <property type="match status" value="1"/>
</dbReference>
<dbReference type="SUPFAM" id="SSF48371">
    <property type="entry name" value="ARM repeat"/>
    <property type="match status" value="1"/>
</dbReference>
<dbReference type="SUPFAM" id="SSF49562">
    <property type="entry name" value="C2 domain (Calcium/lipid-binding domain, CaLB)"/>
    <property type="match status" value="1"/>
</dbReference>
<dbReference type="InterPro" id="IPR011009">
    <property type="entry name" value="Kinase-like_dom_sf"/>
</dbReference>
<dbReference type="InterPro" id="IPR015433">
    <property type="entry name" value="PI3/4_kinase"/>
</dbReference>
<proteinExistence type="inferred from homology"/>
<feature type="region of interest" description="Disordered" evidence="4">
    <location>
        <begin position="155"/>
        <end position="185"/>
    </location>
</feature>
<comment type="caution">
    <text evidence="9">The sequence shown here is derived from an EMBL/GenBank/DDBJ whole genome shotgun (WGS) entry which is preliminary data.</text>
</comment>
<dbReference type="PROSITE" id="PS50290">
    <property type="entry name" value="PI3_4_KINASE_3"/>
    <property type="match status" value="1"/>
</dbReference>
<dbReference type="InterPro" id="IPR016024">
    <property type="entry name" value="ARM-type_fold"/>
</dbReference>
<evidence type="ECO:0008006" key="11">
    <source>
        <dbReference type="Google" id="ProtNLM"/>
    </source>
</evidence>
<dbReference type="Pfam" id="PF00792">
    <property type="entry name" value="PI3K_C2"/>
    <property type="match status" value="1"/>
</dbReference>
<keyword evidence="5" id="KW-0812">Transmembrane</keyword>
<dbReference type="EMBL" id="JAWRVI010000036">
    <property type="protein sequence ID" value="KAK4086922.1"/>
    <property type="molecule type" value="Genomic_DNA"/>
</dbReference>
<accession>A0ABR0BSV3</accession>
<dbReference type="Gene3D" id="2.60.40.150">
    <property type="entry name" value="C2 domain"/>
    <property type="match status" value="1"/>
</dbReference>
<keyword evidence="10" id="KW-1185">Reference proteome</keyword>
<dbReference type="Gene3D" id="3.30.1010.10">
    <property type="entry name" value="Phosphatidylinositol 3-kinase Catalytic Subunit, Chain A, domain 4"/>
    <property type="match status" value="1"/>
</dbReference>
<dbReference type="Pfam" id="PF00613">
    <property type="entry name" value="PI3Ka"/>
    <property type="match status" value="1"/>
</dbReference>
<dbReference type="PANTHER" id="PTHR10048:SF7">
    <property type="entry name" value="PHOSPHATIDYLINOSITOL 3-KINASE CATALYTIC SUBUNIT TYPE 3"/>
    <property type="match status" value="1"/>
</dbReference>
<dbReference type="PROSITE" id="PS51545">
    <property type="entry name" value="PIK_HELICAL"/>
    <property type="match status" value="1"/>
</dbReference>
<feature type="compositionally biased region" description="Acidic residues" evidence="4">
    <location>
        <begin position="1723"/>
        <end position="1733"/>
    </location>
</feature>
<protein>
    <recommendedName>
        <fullName evidence="11">Phosphatidylinositol 3-kinase</fullName>
    </recommendedName>
</protein>
<evidence type="ECO:0000313" key="9">
    <source>
        <dbReference type="EMBL" id="KAK4086922.1"/>
    </source>
</evidence>
<dbReference type="Proteomes" id="UP001287286">
    <property type="component" value="Unassembled WGS sequence"/>
</dbReference>
<feature type="region of interest" description="Disordered" evidence="4">
    <location>
        <begin position="1570"/>
        <end position="1594"/>
    </location>
</feature>
<feature type="domain" description="PI3K/PI4K catalytic" evidence="6">
    <location>
        <begin position="635"/>
        <end position="903"/>
    </location>
</feature>
<evidence type="ECO:0000259" key="6">
    <source>
        <dbReference type="PROSITE" id="PS50290"/>
    </source>
</evidence>
<feature type="region of interest" description="Disordered" evidence="4">
    <location>
        <begin position="240"/>
        <end position="263"/>
    </location>
</feature>
<dbReference type="InterPro" id="IPR000403">
    <property type="entry name" value="PI3/4_kinase_cat_dom"/>
</dbReference>
<evidence type="ECO:0000256" key="2">
    <source>
        <dbReference type="ARBA" id="ARBA00022679"/>
    </source>
</evidence>
<feature type="transmembrane region" description="Helical" evidence="5">
    <location>
        <begin position="1880"/>
        <end position="1905"/>
    </location>
</feature>
<keyword evidence="5" id="KW-1133">Transmembrane helix</keyword>
<dbReference type="InterPro" id="IPR001263">
    <property type="entry name" value="PI3K_accessory_dom"/>
</dbReference>
<feature type="domain" description="C2 PI3K-type" evidence="8">
    <location>
        <begin position="18"/>
        <end position="205"/>
    </location>
</feature>
<dbReference type="Gene3D" id="1.10.1070.11">
    <property type="entry name" value="Phosphatidylinositol 3-/4-kinase, catalytic domain"/>
    <property type="match status" value="1"/>
</dbReference>
<name>A0ABR0BSV3_PURLI</name>
<evidence type="ECO:0000256" key="1">
    <source>
        <dbReference type="ARBA" id="ARBA00006209"/>
    </source>
</evidence>
<dbReference type="CDD" id="cd00870">
    <property type="entry name" value="PI3Ka_III"/>
    <property type="match status" value="1"/>
</dbReference>
<dbReference type="InterPro" id="IPR018936">
    <property type="entry name" value="PI3/4_kinase_CS"/>
</dbReference>
<dbReference type="PROSITE" id="PS00916">
    <property type="entry name" value="PI3_4_KINASE_2"/>
    <property type="match status" value="1"/>
</dbReference>
<evidence type="ECO:0000256" key="4">
    <source>
        <dbReference type="SAM" id="MobiDB-lite"/>
    </source>
</evidence>
<dbReference type="SUPFAM" id="SSF56112">
    <property type="entry name" value="Protein kinase-like (PK-like)"/>
    <property type="match status" value="1"/>
</dbReference>
<dbReference type="InterPro" id="IPR036940">
    <property type="entry name" value="PI3/4_kinase_cat_sf"/>
</dbReference>
<evidence type="ECO:0000256" key="5">
    <source>
        <dbReference type="SAM" id="Phobius"/>
    </source>
</evidence>
<evidence type="ECO:0000256" key="3">
    <source>
        <dbReference type="ARBA" id="ARBA00022777"/>
    </source>
</evidence>
<dbReference type="SMART" id="SM00145">
    <property type="entry name" value="PI3Ka"/>
    <property type="match status" value="1"/>
</dbReference>
<dbReference type="Gene3D" id="1.25.40.70">
    <property type="entry name" value="Phosphatidylinositol 3-kinase, accessory domain (PIK)"/>
    <property type="match status" value="1"/>
</dbReference>
<feature type="compositionally biased region" description="Acidic residues" evidence="4">
    <location>
        <begin position="250"/>
        <end position="260"/>
    </location>
</feature>
<evidence type="ECO:0000259" key="8">
    <source>
        <dbReference type="PROSITE" id="PS51547"/>
    </source>
</evidence>
<dbReference type="InterPro" id="IPR002420">
    <property type="entry name" value="PI3K-type_C2_dom"/>
</dbReference>
<keyword evidence="2" id="KW-0808">Transferase</keyword>
<dbReference type="CDD" id="cd00896">
    <property type="entry name" value="PI3Kc_III"/>
    <property type="match status" value="1"/>
</dbReference>
<reference evidence="9 10" key="1">
    <citation type="journal article" date="2024" name="Microbiol. Resour. Announc.">
        <title>Genome annotations for the ascomycete fungi Trichoderma harzianum, Trichoderma aggressivum, and Purpureocillium lilacinum.</title>
        <authorList>
            <person name="Beijen E.P.W."/>
            <person name="Ohm R.A."/>
        </authorList>
    </citation>
    <scope>NUCLEOTIDE SEQUENCE [LARGE SCALE GENOMIC DNA]</scope>
    <source>
        <strain evidence="9 10">CBS 150709</strain>
    </source>
</reference>
<sequence>MTDYGRMDPFSFAGSKDVDHPVSVRIMNLEGDEPPVKYSTLLDRPDLRHVGSNTSPHSDLFVTVQVWAGSKPLTVPVQTAYKAFRSERKWNEWLELPISYKQLPVNARLAITIWDLSPTGGKRATDHAIPFGGTTLPMFDAENQVQKGRQKCLVHRHKHADGTDSSRTPALVSARRRPGSKGGDAAVLDKDAEELDRMEKLFKKHEMGEIPRVDWLDQMVFRSFEKRGLQAAKSSMQMLQRQRALNGDGADADPEDEDAVDDGRNGTSTFLLNVELPRFDFPVVFADHEYDPPPISSLQSLSLSQGNLAQHQPQVQFGPGINALGESSDGFGARLIKVYDPEVGQRDNPAEAKHRRLFRSSHRHGILDKDLKPNAKVRDELNVIMSYSPTHVLSPEEADLVWKFRYHLTRDKRALTKFVKSVNWSDQSESKQAIQVLGRWTEIDVDDALELLGPSFDNPAVRSYAVDRLRKADDAELLLYLLQLVQALKYEHISADADHESTQDSSLARFLIQRAAANFKLGNYFYWYLMVECDDHSPEQGIDNRNIYRKVAYDFMAELVTQPGGAEDRKTLLRQAEMMAILSKLAAEVKLANESIAKKVDRVKGFLADPKNELLTIDPPLPFPLDPSIKVTGVAPDQVMVFKSSLNPIKCTFKTVGGSTYPIIYKLGDDLRQDQLVIQIITLMDQLLQKENLDLKLSPYKILATSTTAGASQFVQSQSLSSIVNKFKTNPALAYLRHHNPDDRQPLGVRAETLDTYVKSCAGYCVITYILGVGDRHLDNLLLAPDGHFFHADFGFILGRDPKPFAPVMKLSKEMVECMGGVNSEHYQKFRQHCFMAYTALRKSSNLILNLFSLMVHANIPDIRLEPDKAVMKVRERFHLELSEEEAIVYFGNVIDGTLTAFAPVVIDKLHEWAQALRAYGQAFFWAIRPHARRVFALVVAGPPTPSLAQGQMLVSTTASNIVESQVAQVDYEVPIIEGDMNEKFAEELNLCQGFLSEVWHIKEVFWYSPPGPSRPSFLWQLVDKTLNYRFLPSPYQRIAEAVEFPGGSCSLARDYFAELCRPQLSLKGCMPHPRVGKAGPVWSSYRNPMPRSYDGPLPETQGNVDGARTMDGRGTVPFLKIFPYHVQPSHRYEWRHPADTCLDVRSCLDWGYERMAFTKKTTESLEALLRDCEQFRTQNPSLLLDDDSKCLTQLRETATRVITRAWRERTYWRILDQLSRLDWDNLRARYLQFFLCSLDAATSSWSPLVPFVCTIISEVAKERRNYAAWRDAVEGGRLAVTSAPPSRRWHRMLLKVSKHAHNVPMYRGRSLAWPFARIMRVLEETHARIHEQHQMGTFLTAALMHRVHPLEAGLILARDTVLDYRAPPGHNWLELEAIRAAVSRHASQLLYRAVVSCAGVPLALHFRREDDVGETCPPCNSLLVESVVTARDWQAVPLIRARYRRLVQAQRVRVEDRVAATVYQYTAGHEDVVSRAHVEAAWEDGLGQYLGCHGGPPWPHDDLAELIHADPAHHGLTPLGMYCNHGDGNVAARWESETQASSYASTCWGGYEGLPVMGLDYGHEVVPKREDSAAEDDDDDRRPLSPLPRLRSRPVGEAAMHTWLDGVEPGRAEACIPERRPWDGWDESDGDECWPGWERVYDADREGGLDDDGWCGSEDSSGEGGNRGLRRRRDGEAGEGGREDDDGGDGEERSGGDAAPDGVDKEGDRPSEMGEHRGERAGDDDDDDETDGDDGHDNEKDAAGAHSVQSMHACPLSHALRAGPAPKSKARDPLDESSSSSADKHMRLFSSAQLSAQLSQHLAQSQRPSQPPALLHPLPARGGRWRRRRNSTAKALSPLQLAGAAVIIASKDIHTQGDHLSHRSHGGSDDMEEITTYDFYLMAMPLLIFAAVGIPPDWIIFYAVRWIVPVPYVD</sequence>
<comment type="similarity">
    <text evidence="1">Belongs to the PI3/PI4-kinase family. Type III PI4K subfamily.</text>
</comment>
<dbReference type="PANTHER" id="PTHR10048">
    <property type="entry name" value="PHOSPHATIDYLINOSITOL KINASE"/>
    <property type="match status" value="1"/>
</dbReference>
<dbReference type="InterPro" id="IPR057756">
    <property type="entry name" value="PI3-kinase_type3/VPS34_cat"/>
</dbReference>
<organism evidence="9 10">
    <name type="scientific">Purpureocillium lilacinum</name>
    <name type="common">Paecilomyces lilacinus</name>
    <dbReference type="NCBI Taxonomy" id="33203"/>
    <lineage>
        <taxon>Eukaryota</taxon>
        <taxon>Fungi</taxon>
        <taxon>Dikarya</taxon>
        <taxon>Ascomycota</taxon>
        <taxon>Pezizomycotina</taxon>
        <taxon>Sordariomycetes</taxon>
        <taxon>Hypocreomycetidae</taxon>
        <taxon>Hypocreales</taxon>
        <taxon>Ophiocordycipitaceae</taxon>
        <taxon>Purpureocillium</taxon>
    </lineage>
</organism>
<gene>
    <name evidence="9" type="ORF">Purlil1_8656</name>
</gene>
<feature type="domain" description="PIK helical" evidence="7">
    <location>
        <begin position="368"/>
        <end position="554"/>
    </location>
</feature>
<dbReference type="SMART" id="SM00142">
    <property type="entry name" value="PI3K_C2"/>
    <property type="match status" value="1"/>
</dbReference>
<dbReference type="CDD" id="cd08397">
    <property type="entry name" value="C2_PI3K_class_III"/>
    <property type="match status" value="1"/>
</dbReference>
<evidence type="ECO:0000259" key="7">
    <source>
        <dbReference type="PROSITE" id="PS51545"/>
    </source>
</evidence>
<feature type="region of interest" description="Disordered" evidence="4">
    <location>
        <begin position="1650"/>
        <end position="1830"/>
    </location>
</feature>
<feature type="compositionally biased region" description="Low complexity" evidence="4">
    <location>
        <begin position="1791"/>
        <end position="1807"/>
    </location>
</feature>
<evidence type="ECO:0000313" key="10">
    <source>
        <dbReference type="Proteomes" id="UP001287286"/>
    </source>
</evidence>
<keyword evidence="5" id="KW-0472">Membrane</keyword>
<dbReference type="InterPro" id="IPR035892">
    <property type="entry name" value="C2_domain_sf"/>
</dbReference>
<dbReference type="Pfam" id="PF00454">
    <property type="entry name" value="PI3_PI4_kinase"/>
    <property type="match status" value="1"/>
</dbReference>
<dbReference type="InterPro" id="IPR042236">
    <property type="entry name" value="PI3K_accessory_sf"/>
</dbReference>
<feature type="compositionally biased region" description="Basic and acidic residues" evidence="4">
    <location>
        <begin position="1703"/>
        <end position="1722"/>
    </location>
</feature>
<keyword evidence="3" id="KW-0418">Kinase</keyword>
<feature type="compositionally biased region" description="Basic and acidic residues" evidence="4">
    <location>
        <begin position="1734"/>
        <end position="1744"/>
    </location>
</feature>